<dbReference type="Proteomes" id="UP000031501">
    <property type="component" value="Chromosome"/>
</dbReference>
<reference evidence="3 4" key="1">
    <citation type="submission" date="2017-07" db="EMBL/GenBank/DDBJ databases">
        <title>Genome sequence of Streptomyces pluripotens MUSC 137T.</title>
        <authorList>
            <person name="Ser H.-L."/>
            <person name="Lee L.-H."/>
        </authorList>
    </citation>
    <scope>NUCLEOTIDE SEQUENCE [LARGE SCALE GENOMIC DNA]</scope>
    <source>
        <strain evidence="3 4">MUSC 137</strain>
    </source>
</reference>
<feature type="compositionally biased region" description="Low complexity" evidence="1">
    <location>
        <begin position="44"/>
        <end position="71"/>
    </location>
</feature>
<evidence type="ECO:0008006" key="5">
    <source>
        <dbReference type="Google" id="ProtNLM"/>
    </source>
</evidence>
<accession>A0A221P5X0</accession>
<dbReference type="EMBL" id="CP022433">
    <property type="protein sequence ID" value="ASN27693.1"/>
    <property type="molecule type" value="Genomic_DNA"/>
</dbReference>
<dbReference type="OrthoDB" id="4247884at2"/>
<evidence type="ECO:0000256" key="1">
    <source>
        <dbReference type="SAM" id="MobiDB-lite"/>
    </source>
</evidence>
<dbReference type="AlphaFoldDB" id="A0A221P5X0"/>
<gene>
    <name evidence="3" type="ORF">LK07_30785</name>
</gene>
<feature type="region of interest" description="Disordered" evidence="1">
    <location>
        <begin position="38"/>
        <end position="71"/>
    </location>
</feature>
<protein>
    <recommendedName>
        <fullName evidence="5">Proteinase inhibitor I42 chagasin domain-containing protein</fullName>
    </recommendedName>
</protein>
<evidence type="ECO:0000313" key="3">
    <source>
        <dbReference type="EMBL" id="ASN27693.1"/>
    </source>
</evidence>
<feature type="signal peptide" evidence="2">
    <location>
        <begin position="1"/>
        <end position="29"/>
    </location>
</feature>
<evidence type="ECO:0000256" key="2">
    <source>
        <dbReference type="SAM" id="SignalP"/>
    </source>
</evidence>
<dbReference type="KEGG" id="splu:LK06_029590"/>
<feature type="chain" id="PRO_5038859721" description="Proteinase inhibitor I42 chagasin domain-containing protein" evidence="2">
    <location>
        <begin position="30"/>
        <end position="181"/>
    </location>
</feature>
<dbReference type="PROSITE" id="PS51257">
    <property type="entry name" value="PROKAR_LIPOPROTEIN"/>
    <property type="match status" value="1"/>
</dbReference>
<organism evidence="3 4">
    <name type="scientific">Streptomyces pluripotens</name>
    <dbReference type="NCBI Taxonomy" id="1355015"/>
    <lineage>
        <taxon>Bacteria</taxon>
        <taxon>Bacillati</taxon>
        <taxon>Actinomycetota</taxon>
        <taxon>Actinomycetes</taxon>
        <taxon>Kitasatosporales</taxon>
        <taxon>Streptomycetaceae</taxon>
        <taxon>Streptomyces</taxon>
    </lineage>
</organism>
<name>A0A221P5X0_9ACTN</name>
<sequence>MTKPSTSLRNPRRSLLLPLTGLGSAAVLALSGCGTHTQPVSAQSTLSSTSGPASTSAPATASASASAPGTTRAVGTTLTLDEHANRTTVHVARGSTVSLVLHSTLWPALKDSAPALLQPLGKPAVTHDASCVTGGGCGTQTTRYLAHKPGTVVLSDHRTSCGEAKLCTPAQASFTVTLVIG</sequence>
<keyword evidence="2" id="KW-0732">Signal</keyword>
<evidence type="ECO:0000313" key="4">
    <source>
        <dbReference type="Proteomes" id="UP000031501"/>
    </source>
</evidence>
<dbReference type="RefSeq" id="WP_043433864.1">
    <property type="nucleotide sequence ID" value="NZ_CP021080.1"/>
</dbReference>
<keyword evidence="4" id="KW-1185">Reference proteome</keyword>
<proteinExistence type="predicted"/>